<reference evidence="3" key="1">
    <citation type="submission" date="2011-07" db="EMBL/GenBank/DDBJ databases">
        <title>Complete genome sequence of Acetobacterium woodii.</title>
        <authorList>
            <person name="Poehlein A."/>
            <person name="Schmidt S."/>
            <person name="Kaster A.-K."/>
            <person name="Goenrich M."/>
            <person name="Vollmers J."/>
            <person name="Thuermer A."/>
            <person name="Gottschalk G."/>
            <person name="Thauer R.K."/>
            <person name="Daniel R."/>
            <person name="Mueller V."/>
        </authorList>
    </citation>
    <scope>NUCLEOTIDE SEQUENCE [LARGE SCALE GENOMIC DNA]</scope>
    <source>
        <strain evidence="3">ATCC 29683 / DSM 1030 / JCM 2381 / KCTC 1655 / WB1</strain>
    </source>
</reference>
<dbReference type="GO" id="GO:0002161">
    <property type="term" value="F:aminoacyl-tRNA deacylase activity"/>
    <property type="evidence" value="ECO:0007669"/>
    <property type="project" value="InterPro"/>
</dbReference>
<dbReference type="Gene3D" id="3.90.960.10">
    <property type="entry name" value="YbaK/aminoacyl-tRNA synthetase-associated domain"/>
    <property type="match status" value="1"/>
</dbReference>
<dbReference type="InterPro" id="IPR036754">
    <property type="entry name" value="YbaK/aa-tRNA-synt-asso_dom_sf"/>
</dbReference>
<dbReference type="STRING" id="931626.Awo_c23490"/>
<dbReference type="AlphaFoldDB" id="H6LD77"/>
<dbReference type="eggNOG" id="COG2606">
    <property type="taxonomic scope" value="Bacteria"/>
</dbReference>
<reference evidence="2 3" key="2">
    <citation type="journal article" date="2012" name="PLoS ONE">
        <title>An ancient pathway combining carbon dioxide fixation with the generation and utilization of a sodium ion gradient for ATP synthesis.</title>
        <authorList>
            <person name="Poehlein A."/>
            <person name="Schmidt S."/>
            <person name="Kaster A.K."/>
            <person name="Goenrich M."/>
            <person name="Vollmers J."/>
            <person name="Thurmer A."/>
            <person name="Bertsch J."/>
            <person name="Schuchmann K."/>
            <person name="Voigt B."/>
            <person name="Hecker M."/>
            <person name="Daniel R."/>
            <person name="Thauer R.K."/>
            <person name="Gottschalk G."/>
            <person name="Muller V."/>
        </authorList>
    </citation>
    <scope>NUCLEOTIDE SEQUENCE [LARGE SCALE GENOMIC DNA]</scope>
    <source>
        <strain evidence="3">ATCC 29683 / DSM 1030 / JCM 2381 / KCTC 1655 / WB1</strain>
    </source>
</reference>
<dbReference type="PANTHER" id="PTHR30411:SF1">
    <property type="entry name" value="CYTOPLASMIC PROTEIN"/>
    <property type="match status" value="1"/>
</dbReference>
<sequence length="159" mass="17565">MAIEKVRAYFKQFNIDSQIQEFETSSATVELAAQALGCEPERIAKTLSFKLDDQCILIVAAGDAKIDNAKFKSHFNAKAKMLAADEVDRLVGHGVGGVCPFAVNDDVTVYLDHSLRRFNTVFPACGSSNSAIELTVAELEKYSNSIMWLDVCKNWQPQN</sequence>
<evidence type="ECO:0000313" key="3">
    <source>
        <dbReference type="Proteomes" id="UP000007177"/>
    </source>
</evidence>
<dbReference type="SUPFAM" id="SSF55826">
    <property type="entry name" value="YbaK/ProRS associated domain"/>
    <property type="match status" value="1"/>
</dbReference>
<feature type="domain" description="YbaK/aminoacyl-tRNA synthetase-associated" evidence="1">
    <location>
        <begin position="26"/>
        <end position="141"/>
    </location>
</feature>
<dbReference type="PANTHER" id="PTHR30411">
    <property type="entry name" value="CYTOPLASMIC PROTEIN"/>
    <property type="match status" value="1"/>
</dbReference>
<dbReference type="CDD" id="cd04333">
    <property type="entry name" value="ProX_deacylase"/>
    <property type="match status" value="1"/>
</dbReference>
<dbReference type="EMBL" id="CP002987">
    <property type="protein sequence ID" value="AFA49122.1"/>
    <property type="molecule type" value="Genomic_DNA"/>
</dbReference>
<name>H6LD77_ACEWD</name>
<dbReference type="HOGENOM" id="CLU_094875_0_3_9"/>
<dbReference type="Proteomes" id="UP000007177">
    <property type="component" value="Chromosome"/>
</dbReference>
<dbReference type="KEGG" id="awo:Awo_c23490"/>
<dbReference type="Pfam" id="PF04073">
    <property type="entry name" value="tRNA_edit"/>
    <property type="match status" value="1"/>
</dbReference>
<proteinExistence type="predicted"/>
<evidence type="ECO:0000313" key="2">
    <source>
        <dbReference type="EMBL" id="AFA49122.1"/>
    </source>
</evidence>
<keyword evidence="3" id="KW-1185">Reference proteome</keyword>
<gene>
    <name evidence="2" type="ordered locus">Awo_c23490</name>
</gene>
<dbReference type="OrthoDB" id="9798760at2"/>
<dbReference type="RefSeq" id="WP_014356722.1">
    <property type="nucleotide sequence ID" value="NC_016894.1"/>
</dbReference>
<accession>H6LD77</accession>
<evidence type="ECO:0000259" key="1">
    <source>
        <dbReference type="Pfam" id="PF04073"/>
    </source>
</evidence>
<protein>
    <recommendedName>
        <fullName evidence="1">YbaK/aminoacyl-tRNA synthetase-associated domain-containing protein</fullName>
    </recommendedName>
</protein>
<dbReference type="InterPro" id="IPR007214">
    <property type="entry name" value="YbaK/aa-tRNA-synth-assoc-dom"/>
</dbReference>
<organism evidence="2 3">
    <name type="scientific">Acetobacterium woodii (strain ATCC 29683 / DSM 1030 / JCM 2381 / KCTC 1655 / WB1)</name>
    <dbReference type="NCBI Taxonomy" id="931626"/>
    <lineage>
        <taxon>Bacteria</taxon>
        <taxon>Bacillati</taxon>
        <taxon>Bacillota</taxon>
        <taxon>Clostridia</taxon>
        <taxon>Eubacteriales</taxon>
        <taxon>Eubacteriaceae</taxon>
        <taxon>Acetobacterium</taxon>
    </lineage>
</organism>